<feature type="transmembrane region" description="Helical" evidence="8">
    <location>
        <begin position="247"/>
        <end position="265"/>
    </location>
</feature>
<dbReference type="Gene3D" id="1.20.1530.20">
    <property type="match status" value="1"/>
</dbReference>
<evidence type="ECO:0000313" key="10">
    <source>
        <dbReference type="Proteomes" id="UP001157914"/>
    </source>
</evidence>
<keyword evidence="3" id="KW-0813">Transport</keyword>
<dbReference type="RefSeq" id="WP_208996913.1">
    <property type="nucleotide sequence ID" value="NZ_BAAAEA010000004.1"/>
</dbReference>
<feature type="transmembrane region" description="Helical" evidence="8">
    <location>
        <begin position="65"/>
        <end position="88"/>
    </location>
</feature>
<feature type="transmembrane region" description="Helical" evidence="8">
    <location>
        <begin position="127"/>
        <end position="150"/>
    </location>
</feature>
<name>A0ABY1PDB8_9HYPH</name>
<gene>
    <name evidence="9" type="ORF">SAMN06265374_3384</name>
</gene>
<feature type="transmembrane region" description="Helical" evidence="8">
    <location>
        <begin position="40"/>
        <end position="59"/>
    </location>
</feature>
<dbReference type="EMBL" id="FXTT01000004">
    <property type="protein sequence ID" value="SMP31147.1"/>
    <property type="molecule type" value="Genomic_DNA"/>
</dbReference>
<evidence type="ECO:0000256" key="1">
    <source>
        <dbReference type="ARBA" id="ARBA00004651"/>
    </source>
</evidence>
<evidence type="ECO:0000256" key="7">
    <source>
        <dbReference type="ARBA" id="ARBA00023136"/>
    </source>
</evidence>
<dbReference type="InterPro" id="IPR038770">
    <property type="entry name" value="Na+/solute_symporter_sf"/>
</dbReference>
<proteinExistence type="inferred from homology"/>
<reference evidence="9 10" key="1">
    <citation type="submission" date="2017-05" db="EMBL/GenBank/DDBJ databases">
        <authorList>
            <person name="Varghese N."/>
            <person name="Submissions S."/>
        </authorList>
    </citation>
    <scope>NUCLEOTIDE SEQUENCE [LARGE SCALE GENOMIC DNA]</scope>
    <source>
        <strain evidence="9 10">DSM 15949</strain>
    </source>
</reference>
<keyword evidence="5 8" id="KW-0812">Transmembrane</keyword>
<accession>A0ABY1PDB8</accession>
<keyword evidence="6 8" id="KW-1133">Transmembrane helix</keyword>
<feature type="transmembrane region" description="Helical" evidence="8">
    <location>
        <begin position="186"/>
        <end position="207"/>
    </location>
</feature>
<evidence type="ECO:0000256" key="4">
    <source>
        <dbReference type="ARBA" id="ARBA00022475"/>
    </source>
</evidence>
<keyword evidence="4" id="KW-1003">Cell membrane</keyword>
<keyword evidence="7 8" id="KW-0472">Membrane</keyword>
<comment type="similarity">
    <text evidence="2">Belongs to the auxin efflux carrier (TC 2.A.69) family.</text>
</comment>
<comment type="caution">
    <text evidence="9">The sequence shown here is derived from an EMBL/GenBank/DDBJ whole genome shotgun (WGS) entry which is preliminary data.</text>
</comment>
<comment type="subcellular location">
    <subcellularLocation>
        <location evidence="1">Cell membrane</location>
        <topology evidence="1">Multi-pass membrane protein</topology>
    </subcellularLocation>
</comment>
<evidence type="ECO:0000256" key="3">
    <source>
        <dbReference type="ARBA" id="ARBA00022448"/>
    </source>
</evidence>
<dbReference type="Pfam" id="PF03547">
    <property type="entry name" value="Mem_trans"/>
    <property type="match status" value="1"/>
</dbReference>
<sequence>MENNLADLITIAVHTLLPVVLIVLLGFGLARMKAPFDQKIVGSLVSNVGYPALILSHLAKEHILLETFFAILGAAALMIVLFGGLGFAALKIMRVEVKAYLPPMMLSNVGNIGLPVSTLAFGPEGTAVALGFVVIVLTAIFTIGTAIPMGRPDFRALIRQPVLYAVVLAILMMGFGWKLPQPVDQSLSLLAGLAIPLMLLTLGYSLATLKTGDLGQAAVLTAIHIGISTVTALALTTLLSLDQTIEHVVVLLCFMPPSVATYLAVSKYRADEAPGVAGFIFLSTLATLITLPLVLTFWVMG</sequence>
<dbReference type="PANTHER" id="PTHR36838">
    <property type="entry name" value="AUXIN EFFLUX CARRIER FAMILY PROTEIN"/>
    <property type="match status" value="1"/>
</dbReference>
<evidence type="ECO:0000256" key="6">
    <source>
        <dbReference type="ARBA" id="ARBA00022989"/>
    </source>
</evidence>
<evidence type="ECO:0000313" key="9">
    <source>
        <dbReference type="EMBL" id="SMP31147.1"/>
    </source>
</evidence>
<feature type="transmembrane region" description="Helical" evidence="8">
    <location>
        <begin position="162"/>
        <end position="180"/>
    </location>
</feature>
<evidence type="ECO:0000256" key="2">
    <source>
        <dbReference type="ARBA" id="ARBA00010145"/>
    </source>
</evidence>
<dbReference type="PANTHER" id="PTHR36838:SF1">
    <property type="entry name" value="SLR1864 PROTEIN"/>
    <property type="match status" value="1"/>
</dbReference>
<organism evidence="9 10">
    <name type="scientific">Roseibium denhamense</name>
    <dbReference type="NCBI Taxonomy" id="76305"/>
    <lineage>
        <taxon>Bacteria</taxon>
        <taxon>Pseudomonadati</taxon>
        <taxon>Pseudomonadota</taxon>
        <taxon>Alphaproteobacteria</taxon>
        <taxon>Hyphomicrobiales</taxon>
        <taxon>Stappiaceae</taxon>
        <taxon>Roseibium</taxon>
    </lineage>
</organism>
<evidence type="ECO:0008006" key="11">
    <source>
        <dbReference type="Google" id="ProtNLM"/>
    </source>
</evidence>
<feature type="transmembrane region" description="Helical" evidence="8">
    <location>
        <begin position="277"/>
        <end position="300"/>
    </location>
</feature>
<keyword evidence="10" id="KW-1185">Reference proteome</keyword>
<protein>
    <recommendedName>
        <fullName evidence="11">AEC family transporter</fullName>
    </recommendedName>
</protein>
<evidence type="ECO:0000256" key="5">
    <source>
        <dbReference type="ARBA" id="ARBA00022692"/>
    </source>
</evidence>
<feature type="transmembrane region" description="Helical" evidence="8">
    <location>
        <begin position="219"/>
        <end position="241"/>
    </location>
</feature>
<feature type="transmembrane region" description="Helical" evidence="8">
    <location>
        <begin position="6"/>
        <end position="28"/>
    </location>
</feature>
<dbReference type="InterPro" id="IPR004776">
    <property type="entry name" value="Mem_transp_PIN-like"/>
</dbReference>
<dbReference type="Proteomes" id="UP001157914">
    <property type="component" value="Unassembled WGS sequence"/>
</dbReference>
<evidence type="ECO:0000256" key="8">
    <source>
        <dbReference type="SAM" id="Phobius"/>
    </source>
</evidence>